<dbReference type="AlphaFoldDB" id="A0AAI9DER8"/>
<feature type="compositionally biased region" description="Basic and acidic residues" evidence="1">
    <location>
        <begin position="421"/>
        <end position="444"/>
    </location>
</feature>
<organism evidence="3">
    <name type="scientific">Providencia stuartii</name>
    <dbReference type="NCBI Taxonomy" id="588"/>
    <lineage>
        <taxon>Bacteria</taxon>
        <taxon>Pseudomonadati</taxon>
        <taxon>Pseudomonadota</taxon>
        <taxon>Gammaproteobacteria</taxon>
        <taxon>Enterobacterales</taxon>
        <taxon>Morganellaceae</taxon>
        <taxon>Providencia</taxon>
    </lineage>
</organism>
<evidence type="ECO:0000313" key="3">
    <source>
        <dbReference type="EMBL" id="EMJ5135851.1"/>
    </source>
</evidence>
<dbReference type="InterPro" id="IPR056746">
    <property type="entry name" value="SPAN_dom"/>
</dbReference>
<dbReference type="EMBL" id="ABMABF030000014">
    <property type="protein sequence ID" value="EMJ5135851.1"/>
    <property type="molecule type" value="Genomic_DNA"/>
</dbReference>
<name>A0AAI9DER8_PROST</name>
<feature type="domain" description="Surface presentation of antigen" evidence="2">
    <location>
        <begin position="365"/>
        <end position="442"/>
    </location>
</feature>
<proteinExistence type="predicted"/>
<feature type="region of interest" description="Disordered" evidence="1">
    <location>
        <begin position="212"/>
        <end position="291"/>
    </location>
</feature>
<reference evidence="3" key="1">
    <citation type="submission" date="2024-02" db="EMBL/GenBank/DDBJ databases">
        <authorList>
            <consortium name="Clinical and Environmental Microbiology Branch: Whole genome sequencing antimicrobial resistance pathogens in the healthcare setting"/>
        </authorList>
    </citation>
    <scope>NUCLEOTIDE SEQUENCE</scope>
    <source>
        <strain evidence="3">2021GO-0154</strain>
    </source>
</reference>
<evidence type="ECO:0000259" key="2">
    <source>
        <dbReference type="Pfam" id="PF02510"/>
    </source>
</evidence>
<protein>
    <recommendedName>
        <fullName evidence="2">Surface presentation of antigen domain-containing protein</fullName>
    </recommendedName>
</protein>
<feature type="compositionally biased region" description="Polar residues" evidence="1">
    <location>
        <begin position="250"/>
        <end position="286"/>
    </location>
</feature>
<comment type="caution">
    <text evidence="3">The sequence shown here is derived from an EMBL/GenBank/DDBJ whole genome shotgun (WGS) entry which is preliminary data.</text>
</comment>
<evidence type="ECO:0000256" key="1">
    <source>
        <dbReference type="SAM" id="MobiDB-lite"/>
    </source>
</evidence>
<accession>A0AAI9DER8</accession>
<sequence>MATMKLEFSEPLHHPTEDVFIPPIEGKKTDSQTVMKKRIAEAASKKAHPSEPKIHRRKWAEETLAPLLAQLPANVQQTETAEKLMAFCQLSAKTQNTNTPNQLYSGGELPSVEDLSFASLGISTNMLGAQLNKKNTATMKSQAVDNVIKTNNIVSYHDGSTENVSSTDIIPSKLVTEFASSLVQQRAQSHKPLSTSRSALTDVSKVLEKPLSTSDLSATSVRESLSPMKGTHHGSTPLSNQPAKVRLTDESVQSELPNTDLLKNNPSSPRLDTSVAKSISSMQPTNPADELSLSQPIQQQPLEDHHETPDILAMQSSRETHTSTNANAMTGTLSQPRNQANSINKIADAMAKTASVTSDSVAKVEGRSLTYTFNQWQNSPSVTFELAARGSELLATTTSPEVHRALHENQHLLRSEQPLSIRHEEQRHERQRQQQHEQPEQEDN</sequence>
<dbReference type="Pfam" id="PF02510">
    <property type="entry name" value="SPAN"/>
    <property type="match status" value="1"/>
</dbReference>
<gene>
    <name evidence="3" type="ORF">RG298_003623</name>
</gene>
<feature type="compositionally biased region" description="Polar residues" evidence="1">
    <location>
        <begin position="233"/>
        <end position="242"/>
    </location>
</feature>
<feature type="region of interest" description="Disordered" evidence="1">
    <location>
        <begin position="412"/>
        <end position="444"/>
    </location>
</feature>
<feature type="compositionally biased region" description="Polar residues" evidence="1">
    <location>
        <begin position="212"/>
        <end position="223"/>
    </location>
</feature>